<dbReference type="Proteomes" id="UP001152797">
    <property type="component" value="Unassembled WGS sequence"/>
</dbReference>
<keyword evidence="3" id="KW-0677">Repeat</keyword>
<dbReference type="EMBL" id="CAMXCT020002635">
    <property type="protein sequence ID" value="CAL1152837.1"/>
    <property type="molecule type" value="Genomic_DNA"/>
</dbReference>
<keyword evidence="1" id="KW-0343">GTPase activation</keyword>
<dbReference type="SUPFAM" id="SSF52047">
    <property type="entry name" value="RNI-like"/>
    <property type="match status" value="1"/>
</dbReference>
<evidence type="ECO:0000313" key="4">
    <source>
        <dbReference type="EMBL" id="CAI3999462.1"/>
    </source>
</evidence>
<reference evidence="5" key="2">
    <citation type="submission" date="2024-04" db="EMBL/GenBank/DDBJ databases">
        <authorList>
            <person name="Chen Y."/>
            <person name="Shah S."/>
            <person name="Dougan E. K."/>
            <person name="Thang M."/>
            <person name="Chan C."/>
        </authorList>
    </citation>
    <scope>NUCLEOTIDE SEQUENCE [LARGE SCALE GENOMIC DNA]</scope>
</reference>
<dbReference type="GO" id="GO:0006913">
    <property type="term" value="P:nucleocytoplasmic transport"/>
    <property type="evidence" value="ECO:0007669"/>
    <property type="project" value="TreeGrafter"/>
</dbReference>
<evidence type="ECO:0000313" key="5">
    <source>
        <dbReference type="EMBL" id="CAL1152837.1"/>
    </source>
</evidence>
<dbReference type="GO" id="GO:0031267">
    <property type="term" value="F:small GTPase binding"/>
    <property type="evidence" value="ECO:0007669"/>
    <property type="project" value="TreeGrafter"/>
</dbReference>
<keyword evidence="6" id="KW-1185">Reference proteome</keyword>
<dbReference type="InterPro" id="IPR027038">
    <property type="entry name" value="RanGap"/>
</dbReference>
<dbReference type="GO" id="GO:0048471">
    <property type="term" value="C:perinuclear region of cytoplasm"/>
    <property type="evidence" value="ECO:0007669"/>
    <property type="project" value="TreeGrafter"/>
</dbReference>
<evidence type="ECO:0000256" key="3">
    <source>
        <dbReference type="ARBA" id="ARBA00022737"/>
    </source>
</evidence>
<evidence type="ECO:0000256" key="2">
    <source>
        <dbReference type="ARBA" id="ARBA00022614"/>
    </source>
</evidence>
<dbReference type="InterPro" id="IPR001611">
    <property type="entry name" value="Leu-rich_rpt"/>
</dbReference>
<name>A0A9P1CYN2_9DINO</name>
<dbReference type="PANTHER" id="PTHR24113">
    <property type="entry name" value="RAN GTPASE-ACTIVATING PROTEIN 1"/>
    <property type="match status" value="1"/>
</dbReference>
<dbReference type="GO" id="GO:0005634">
    <property type="term" value="C:nucleus"/>
    <property type="evidence" value="ECO:0007669"/>
    <property type="project" value="TreeGrafter"/>
</dbReference>
<dbReference type="Pfam" id="PF13516">
    <property type="entry name" value="LRR_6"/>
    <property type="match status" value="4"/>
</dbReference>
<protein>
    <submittedName>
        <fullName evidence="4">Uncharacterized protein</fullName>
    </submittedName>
</protein>
<accession>A0A9P1CYN2</accession>
<dbReference type="EMBL" id="CAMXCT030002635">
    <property type="protein sequence ID" value="CAL4786774.1"/>
    <property type="molecule type" value="Genomic_DNA"/>
</dbReference>
<gene>
    <name evidence="4" type="ORF">C1SCF055_LOCUS25656</name>
</gene>
<dbReference type="PANTHER" id="PTHR24113:SF12">
    <property type="entry name" value="RAN GTPASE-ACTIVATING PROTEIN 1"/>
    <property type="match status" value="1"/>
</dbReference>
<reference evidence="4" key="1">
    <citation type="submission" date="2022-10" db="EMBL/GenBank/DDBJ databases">
        <authorList>
            <person name="Chen Y."/>
            <person name="Dougan E. K."/>
            <person name="Chan C."/>
            <person name="Rhodes N."/>
            <person name="Thang M."/>
        </authorList>
    </citation>
    <scope>NUCLEOTIDE SEQUENCE</scope>
</reference>
<evidence type="ECO:0000313" key="6">
    <source>
        <dbReference type="Proteomes" id="UP001152797"/>
    </source>
</evidence>
<dbReference type="InterPro" id="IPR032675">
    <property type="entry name" value="LRR_dom_sf"/>
</dbReference>
<dbReference type="GO" id="GO:0005829">
    <property type="term" value="C:cytosol"/>
    <property type="evidence" value="ECO:0007669"/>
    <property type="project" value="TreeGrafter"/>
</dbReference>
<evidence type="ECO:0000256" key="1">
    <source>
        <dbReference type="ARBA" id="ARBA00022468"/>
    </source>
</evidence>
<dbReference type="AlphaFoldDB" id="A0A9P1CYN2"/>
<sequence>MPALICRCLQALAEALKINKCITDFILYDNDIGAEGAKALAETLKINASVTNIDLSVRQIGDEGAKALAEALQINKSITNIDLQYNQIGAEGAKALAEALKINGSVTNIDLQYNQIGAEGAKEERDRQARRTPFETPVRLQALAEALKINTSLTCIGSFDKHVGDEGAKVCRMGIAGSLCAAQAAAGELSTAFAPLASAIWAAVESSCWPGVLRADRMGVFLTSHVERDPREKCRWPPLCRFAARFRKLISNHIAVCVADAVAS</sequence>
<keyword evidence="2" id="KW-0433">Leucine-rich repeat</keyword>
<dbReference type="GO" id="GO:0005096">
    <property type="term" value="F:GTPase activator activity"/>
    <property type="evidence" value="ECO:0007669"/>
    <property type="project" value="UniProtKB-KW"/>
</dbReference>
<proteinExistence type="predicted"/>
<organism evidence="4">
    <name type="scientific">Cladocopium goreaui</name>
    <dbReference type="NCBI Taxonomy" id="2562237"/>
    <lineage>
        <taxon>Eukaryota</taxon>
        <taxon>Sar</taxon>
        <taxon>Alveolata</taxon>
        <taxon>Dinophyceae</taxon>
        <taxon>Suessiales</taxon>
        <taxon>Symbiodiniaceae</taxon>
        <taxon>Cladocopium</taxon>
    </lineage>
</organism>
<dbReference type="OrthoDB" id="120976at2759"/>
<comment type="caution">
    <text evidence="4">The sequence shown here is derived from an EMBL/GenBank/DDBJ whole genome shotgun (WGS) entry which is preliminary data.</text>
</comment>
<dbReference type="Gene3D" id="3.80.10.10">
    <property type="entry name" value="Ribonuclease Inhibitor"/>
    <property type="match status" value="2"/>
</dbReference>
<dbReference type="SMART" id="SM00368">
    <property type="entry name" value="LRR_RI"/>
    <property type="match status" value="4"/>
</dbReference>
<dbReference type="EMBL" id="CAMXCT010002635">
    <property type="protein sequence ID" value="CAI3999462.1"/>
    <property type="molecule type" value="Genomic_DNA"/>
</dbReference>